<dbReference type="Pfam" id="PF00266">
    <property type="entry name" value="Aminotran_5"/>
    <property type="match status" value="1"/>
</dbReference>
<gene>
    <name evidence="5" type="ORF">SAMN05216223_101491</name>
</gene>
<dbReference type="InterPro" id="IPR015421">
    <property type="entry name" value="PyrdxlP-dep_Trfase_major"/>
</dbReference>
<dbReference type="SUPFAM" id="SSF53383">
    <property type="entry name" value="PLP-dependent transferases"/>
    <property type="match status" value="1"/>
</dbReference>
<dbReference type="AlphaFoldDB" id="A0A1H5TG55"/>
<comment type="cofactor">
    <cofactor evidence="1">
        <name>pyridoxal 5'-phosphate</name>
        <dbReference type="ChEBI" id="CHEBI:597326"/>
    </cofactor>
</comment>
<feature type="compositionally biased region" description="Low complexity" evidence="3">
    <location>
        <begin position="1"/>
        <end position="18"/>
    </location>
</feature>
<dbReference type="EMBL" id="FNVU01000001">
    <property type="protein sequence ID" value="SEF61071.1"/>
    <property type="molecule type" value="Genomic_DNA"/>
</dbReference>
<proteinExistence type="predicted"/>
<protein>
    <submittedName>
        <fullName evidence="5">Selenocysteine lyase/Cysteine desulfurase</fullName>
    </submittedName>
</protein>
<evidence type="ECO:0000256" key="3">
    <source>
        <dbReference type="SAM" id="MobiDB-lite"/>
    </source>
</evidence>
<name>A0A1H5TG55_9ACTN</name>
<keyword evidence="2" id="KW-0663">Pyridoxal phosphate</keyword>
<dbReference type="PANTHER" id="PTHR43586:SF8">
    <property type="entry name" value="CYSTEINE DESULFURASE 1, CHLOROPLASTIC"/>
    <property type="match status" value="1"/>
</dbReference>
<keyword evidence="5" id="KW-0456">Lyase</keyword>
<evidence type="ECO:0000259" key="4">
    <source>
        <dbReference type="Pfam" id="PF00266"/>
    </source>
</evidence>
<dbReference type="Gene3D" id="3.90.1150.10">
    <property type="entry name" value="Aspartate Aminotransferase, domain 1"/>
    <property type="match status" value="1"/>
</dbReference>
<evidence type="ECO:0000256" key="2">
    <source>
        <dbReference type="ARBA" id="ARBA00022898"/>
    </source>
</evidence>
<organism evidence="5 6">
    <name type="scientific">Actinacidiphila yanglinensis</name>
    <dbReference type="NCBI Taxonomy" id="310779"/>
    <lineage>
        <taxon>Bacteria</taxon>
        <taxon>Bacillati</taxon>
        <taxon>Actinomycetota</taxon>
        <taxon>Actinomycetes</taxon>
        <taxon>Kitasatosporales</taxon>
        <taxon>Streptomycetaceae</taxon>
        <taxon>Actinacidiphila</taxon>
    </lineage>
</organism>
<evidence type="ECO:0000313" key="6">
    <source>
        <dbReference type="Proteomes" id="UP000236754"/>
    </source>
</evidence>
<dbReference type="InterPro" id="IPR015422">
    <property type="entry name" value="PyrdxlP-dep_Trfase_small"/>
</dbReference>
<evidence type="ECO:0000256" key="1">
    <source>
        <dbReference type="ARBA" id="ARBA00001933"/>
    </source>
</evidence>
<dbReference type="Gene3D" id="3.40.640.10">
    <property type="entry name" value="Type I PLP-dependent aspartate aminotransferase-like (Major domain)"/>
    <property type="match status" value="1"/>
</dbReference>
<dbReference type="GO" id="GO:0016829">
    <property type="term" value="F:lyase activity"/>
    <property type="evidence" value="ECO:0007669"/>
    <property type="project" value="UniProtKB-KW"/>
</dbReference>
<dbReference type="InterPro" id="IPR015424">
    <property type="entry name" value="PyrdxlP-dep_Trfase"/>
</dbReference>
<sequence length="486" mass="51122">MSVVTTSTSTITSTIPSSLSGSAGAATVRAAEECTAPADCPGCTSAPLPVLGRDVRVPLVTGGEVGYAALDYAASAPALQRVWDDIAAYAPYYGSVHRGAGYLSQLSTDLFEQSRETVAGFLGCRPDDELIFTRSTTDSLNLLAAALPAGTRIYVFDTEHHAALLPWQRAEDARVEYLPAPRTPEQAVASLDVALHGAPKGPKLVCVTGASNVTGEIWPVRELAAAAHRHGARIVLDAAQLAPHRPVDVTALDVDWVAFSGHKLYAPFGAGVLAGRADWLRDAEPYLAGGGATRKVARSGDELLVEWNSGTARHEAGSPNVIGAYAIASACKALTEAGFDSLVTRERELLDRLRDGLADLPEVRVLSLFGAGSARVGVLSFVVQGWNSSHLAAALSAEYGIGVRDGLFCAHPLVRTLLDTEPDEPGECGAPDAAPGERSLNAVRVSFGAGTPEEHVDRFLGAVRTLVREGAAWRYRTEGGRCVPVR</sequence>
<accession>A0A1H5TG55</accession>
<reference evidence="5 6" key="1">
    <citation type="submission" date="2016-10" db="EMBL/GenBank/DDBJ databases">
        <authorList>
            <person name="de Groot N.N."/>
        </authorList>
    </citation>
    <scope>NUCLEOTIDE SEQUENCE [LARGE SCALE GENOMIC DNA]</scope>
    <source>
        <strain evidence="5 6">CGMCC 4.2023</strain>
    </source>
</reference>
<feature type="domain" description="Aminotransferase class V" evidence="4">
    <location>
        <begin position="70"/>
        <end position="459"/>
    </location>
</feature>
<feature type="region of interest" description="Disordered" evidence="3">
    <location>
        <begin position="1"/>
        <end position="21"/>
    </location>
</feature>
<dbReference type="Proteomes" id="UP000236754">
    <property type="component" value="Unassembled WGS sequence"/>
</dbReference>
<dbReference type="InterPro" id="IPR000192">
    <property type="entry name" value="Aminotrans_V_dom"/>
</dbReference>
<keyword evidence="6" id="KW-1185">Reference proteome</keyword>
<evidence type="ECO:0000313" key="5">
    <source>
        <dbReference type="EMBL" id="SEF61071.1"/>
    </source>
</evidence>
<dbReference type="PANTHER" id="PTHR43586">
    <property type="entry name" value="CYSTEINE DESULFURASE"/>
    <property type="match status" value="1"/>
</dbReference>